<evidence type="ECO:0000313" key="3">
    <source>
        <dbReference type="Proteomes" id="UP001590951"/>
    </source>
</evidence>
<feature type="compositionally biased region" description="Low complexity" evidence="1">
    <location>
        <begin position="60"/>
        <end position="87"/>
    </location>
</feature>
<comment type="caution">
    <text evidence="2">The sequence shown here is derived from an EMBL/GenBank/DDBJ whole genome shotgun (WGS) entry which is preliminary data.</text>
</comment>
<gene>
    <name evidence="2" type="ORF">ABVK25_008780</name>
</gene>
<dbReference type="EMBL" id="JBHFEH010000041">
    <property type="protein sequence ID" value="KAL2050882.1"/>
    <property type="molecule type" value="Genomic_DNA"/>
</dbReference>
<keyword evidence="3" id="KW-1185">Reference proteome</keyword>
<protein>
    <submittedName>
        <fullName evidence="2">Uncharacterized protein</fullName>
    </submittedName>
</protein>
<organism evidence="2 3">
    <name type="scientific">Lepraria finkii</name>
    <dbReference type="NCBI Taxonomy" id="1340010"/>
    <lineage>
        <taxon>Eukaryota</taxon>
        <taxon>Fungi</taxon>
        <taxon>Dikarya</taxon>
        <taxon>Ascomycota</taxon>
        <taxon>Pezizomycotina</taxon>
        <taxon>Lecanoromycetes</taxon>
        <taxon>OSLEUM clade</taxon>
        <taxon>Lecanoromycetidae</taxon>
        <taxon>Lecanorales</taxon>
        <taxon>Lecanorineae</taxon>
        <taxon>Stereocaulaceae</taxon>
        <taxon>Lepraria</taxon>
    </lineage>
</organism>
<proteinExistence type="predicted"/>
<accession>A0ABR4B0Z0</accession>
<dbReference type="Proteomes" id="UP001590951">
    <property type="component" value="Unassembled WGS sequence"/>
</dbReference>
<sequence length="164" mass="17560">MVGKVWDIENKFKLLLTIIEILDPKALPWGEIATAMGEGYTVESVKQQYSKGIKKGFKSGGATDTNGNGNGTSTSAKSPKTTPATKGTGKRRKRKAATPAVADDDDEEITSPTTKKSRKMKVELDLKDGEGIDPAVDTLGAELFKAEEDGEGGVDLEHNDLYEA</sequence>
<reference evidence="2 3" key="1">
    <citation type="submission" date="2024-09" db="EMBL/GenBank/DDBJ databases">
        <title>Rethinking Asexuality: The Enigmatic Case of Functional Sexual Genes in Lepraria (Stereocaulaceae).</title>
        <authorList>
            <person name="Doellman M."/>
            <person name="Sun Y."/>
            <person name="Barcenas-Pena A."/>
            <person name="Lumbsch H.T."/>
            <person name="Grewe F."/>
        </authorList>
    </citation>
    <scope>NUCLEOTIDE SEQUENCE [LARGE SCALE GENOMIC DNA]</scope>
    <source>
        <strain evidence="2 3">Grewe 0041</strain>
    </source>
</reference>
<evidence type="ECO:0000313" key="2">
    <source>
        <dbReference type="EMBL" id="KAL2050882.1"/>
    </source>
</evidence>
<evidence type="ECO:0000256" key="1">
    <source>
        <dbReference type="SAM" id="MobiDB-lite"/>
    </source>
</evidence>
<feature type="region of interest" description="Disordered" evidence="1">
    <location>
        <begin position="54"/>
        <end position="120"/>
    </location>
</feature>
<name>A0ABR4B0Z0_9LECA</name>